<comment type="caution">
    <text evidence="1">The sequence shown here is derived from an EMBL/GenBank/DDBJ whole genome shotgun (WGS) entry which is preliminary data.</text>
</comment>
<evidence type="ECO:0000313" key="1">
    <source>
        <dbReference type="EMBL" id="MBC6112448.1"/>
    </source>
</evidence>
<sequence>MVQTPEIGQFYRKNRPTERCFAVDRNTTEPQAKALAPGISRPAFLSRAHPPKIGKFLPELRAYARIEREFKTSLSNLCALYDISEPEMGGIFPMNISGAFEKVAEALSNSHGEIKPKIMQDKSGKVCLATQKVFDTRMTLYYLPLCSLWEMMKQKDKKSETALLLSVLSYLFQIAGVPHFAETYSYLDGIYEMVAEWNDEQEQDEVEEPDAEFIAAHFSMMNEAGIILLSQMNSPKNLARFRGRVKRFKPKNAQGKALLNCAKNALQLFRAFPARSVMDNMAIPALESEEDSFIRSEQYMGFYWSNKDCVIDSVMEYVNAELSELCEMEEPVSVQYFDCPQDRESHDFTFEEKFFALLNEITDHLTDLS</sequence>
<keyword evidence="2" id="KW-1185">Reference proteome</keyword>
<dbReference type="RefSeq" id="WP_187072871.1">
    <property type="nucleotide sequence ID" value="NZ_JACRYL010000021.1"/>
</dbReference>
<dbReference type="EMBL" id="JACRYL010000021">
    <property type="protein sequence ID" value="MBC6112448.1"/>
    <property type="molecule type" value="Genomic_DNA"/>
</dbReference>
<name>A0ABR7KXM6_9SPHI</name>
<dbReference type="Proteomes" id="UP000652755">
    <property type="component" value="Unassembled WGS sequence"/>
</dbReference>
<reference evidence="1 2" key="1">
    <citation type="submission" date="2020-08" db="EMBL/GenBank/DDBJ databases">
        <authorList>
            <person name="Sun Q."/>
            <person name="Inoue M."/>
        </authorList>
    </citation>
    <scope>NUCLEOTIDE SEQUENCE [LARGE SCALE GENOMIC DNA]</scope>
    <source>
        <strain evidence="1 2">CCM 8938</strain>
    </source>
</reference>
<gene>
    <name evidence="1" type="ORF">H7U22_18650</name>
</gene>
<proteinExistence type="predicted"/>
<organism evidence="1 2">
    <name type="scientific">Pedobacter fastidiosus</name>
    <dbReference type="NCBI Taxonomy" id="2765361"/>
    <lineage>
        <taxon>Bacteria</taxon>
        <taxon>Pseudomonadati</taxon>
        <taxon>Bacteroidota</taxon>
        <taxon>Sphingobacteriia</taxon>
        <taxon>Sphingobacteriales</taxon>
        <taxon>Sphingobacteriaceae</taxon>
        <taxon>Pedobacter</taxon>
    </lineage>
</organism>
<protein>
    <submittedName>
        <fullName evidence="1">Uncharacterized protein</fullName>
    </submittedName>
</protein>
<accession>A0ABR7KXM6</accession>
<evidence type="ECO:0000313" key="2">
    <source>
        <dbReference type="Proteomes" id="UP000652755"/>
    </source>
</evidence>